<feature type="region of interest" description="Disordered" evidence="1">
    <location>
        <begin position="180"/>
        <end position="204"/>
    </location>
</feature>
<reference evidence="3" key="4">
    <citation type="submission" date="2006-01" db="EMBL/GenBank/DDBJ databases">
        <title>Oryza sativa chromosome 3 BAC OSJNBb0021G19 genomic sequence.</title>
        <authorList>
            <person name="Buell C.R."/>
            <person name="Yuan Q."/>
            <person name="Ouyang S."/>
            <person name="Liu J."/>
            <person name="Gansberger K."/>
            <person name="Jones K.M."/>
            <person name="Overton II L.L."/>
            <person name="Tsitrin T."/>
            <person name="Kim M.M."/>
            <person name="Bera J.J."/>
            <person name="Jin S.S."/>
            <person name="Fadrosh D.W."/>
            <person name="Tallon L.J."/>
            <person name="Koo H."/>
            <person name="Zismann V."/>
            <person name="Hsiao J."/>
            <person name="Blunt S."/>
            <person name="Vanaken S.S."/>
            <person name="Riedmuller S.B."/>
            <person name="Utterback T.T."/>
            <person name="Feldblyum T.V."/>
            <person name="Yang Q.Q."/>
            <person name="Haas B.J."/>
            <person name="Suh B.B."/>
            <person name="Peterson J.J."/>
            <person name="Quackenbush J."/>
            <person name="White O."/>
            <person name="Salzberg S.L."/>
            <person name="Fraser C.M."/>
        </authorList>
    </citation>
    <scope>NUCLEOTIDE SEQUENCE</scope>
</reference>
<evidence type="ECO:0000313" key="3">
    <source>
        <dbReference type="EMBL" id="AAT76410.1"/>
    </source>
</evidence>
<name>Q10C32_ORYSJ</name>
<reference evidence="4" key="2">
    <citation type="journal article" date="2005" name="Nature">
        <title>The map-based sequence of the rice genome.</title>
        <authorList>
            <consortium name="International rice genome sequencing project (IRGSP)"/>
            <person name="Matsumoto T."/>
            <person name="Wu J."/>
            <person name="Kanamori H."/>
            <person name="Katayose Y."/>
            <person name="Fujisawa M."/>
            <person name="Namiki N."/>
            <person name="Mizuno H."/>
            <person name="Yamamoto K."/>
            <person name="Antonio B.A."/>
            <person name="Baba T."/>
            <person name="Sakata K."/>
            <person name="Nagamura Y."/>
            <person name="Aoki H."/>
            <person name="Arikawa K."/>
            <person name="Arita K."/>
            <person name="Bito T."/>
            <person name="Chiden Y."/>
            <person name="Fujitsuka N."/>
            <person name="Fukunaka R."/>
            <person name="Hamada M."/>
            <person name="Harada C."/>
            <person name="Hayashi A."/>
            <person name="Hijishita S."/>
            <person name="Honda M."/>
            <person name="Hosokawa S."/>
            <person name="Ichikawa Y."/>
            <person name="Idonuma A."/>
            <person name="Iijima M."/>
            <person name="Ikeda M."/>
            <person name="Ikeno M."/>
            <person name="Ito K."/>
            <person name="Ito S."/>
            <person name="Ito T."/>
            <person name="Ito Y."/>
            <person name="Ito Y."/>
            <person name="Iwabuchi A."/>
            <person name="Kamiya K."/>
            <person name="Karasawa W."/>
            <person name="Kurita K."/>
            <person name="Katagiri S."/>
            <person name="Kikuta A."/>
            <person name="Kobayashi H."/>
            <person name="Kobayashi N."/>
            <person name="Machita K."/>
            <person name="Maehara T."/>
            <person name="Masukawa M."/>
            <person name="Mizubayashi T."/>
            <person name="Mukai Y."/>
            <person name="Nagasaki H."/>
            <person name="Nagata Y."/>
            <person name="Naito S."/>
            <person name="Nakashima M."/>
            <person name="Nakama Y."/>
            <person name="Nakamichi Y."/>
            <person name="Nakamura M."/>
            <person name="Meguro A."/>
            <person name="Negishi M."/>
            <person name="Ohta I."/>
            <person name="Ohta T."/>
            <person name="Okamoto M."/>
            <person name="Ono N."/>
            <person name="Saji S."/>
            <person name="Sakaguchi M."/>
            <person name="Sakai K."/>
            <person name="Shibata M."/>
            <person name="Shimokawa T."/>
            <person name="Song J."/>
            <person name="Takazaki Y."/>
            <person name="Terasawa K."/>
            <person name="Tsugane M."/>
            <person name="Tsuji K."/>
            <person name="Ueda S."/>
            <person name="Waki K."/>
            <person name="Yamagata H."/>
            <person name="Yamamoto M."/>
            <person name="Yamamoto S."/>
            <person name="Yamane H."/>
            <person name="Yoshiki S."/>
            <person name="Yoshihara R."/>
            <person name="Yukawa K."/>
            <person name="Zhong H."/>
            <person name="Yano M."/>
            <person name="Yuan Q."/>
            <person name="Ouyang S."/>
            <person name="Liu J."/>
            <person name="Jones K.M."/>
            <person name="Gansberger K."/>
            <person name="Moffat K."/>
            <person name="Hill J."/>
            <person name="Bera J."/>
            <person name="Fadrosh D."/>
            <person name="Jin S."/>
            <person name="Johri S."/>
            <person name="Kim M."/>
            <person name="Overton L."/>
            <person name="Reardon M."/>
            <person name="Tsitrin T."/>
            <person name="Vuong H."/>
            <person name="Weaver B."/>
            <person name="Ciecko A."/>
            <person name="Tallon L."/>
            <person name="Jackson J."/>
            <person name="Pai G."/>
            <person name="Aken S.V."/>
            <person name="Utterback T."/>
            <person name="Reidmuller S."/>
            <person name="Feldblyum T."/>
            <person name="Hsiao J."/>
            <person name="Zismann V."/>
            <person name="Iobst S."/>
            <person name="de Vazeille A.R."/>
            <person name="Buell C.R."/>
            <person name="Ying K."/>
            <person name="Li Y."/>
            <person name="Lu T."/>
            <person name="Huang Y."/>
            <person name="Zhao Q."/>
            <person name="Feng Q."/>
            <person name="Zhang L."/>
            <person name="Zhu J."/>
            <person name="Weng Q."/>
            <person name="Mu J."/>
            <person name="Lu Y."/>
            <person name="Fan D."/>
            <person name="Liu Y."/>
            <person name="Guan J."/>
            <person name="Zhang Y."/>
            <person name="Yu S."/>
            <person name="Liu X."/>
            <person name="Zhang Y."/>
            <person name="Hong G."/>
            <person name="Han B."/>
            <person name="Choisne N."/>
            <person name="Demange N."/>
            <person name="Orjeda G."/>
            <person name="Samain S."/>
            <person name="Cattolico L."/>
            <person name="Pelletier E."/>
            <person name="Couloux A."/>
            <person name="Segurens B."/>
            <person name="Wincker P."/>
            <person name="D'Hont A."/>
            <person name="Scarpelli C."/>
            <person name="Weissenbach J."/>
            <person name="Salanoubat M."/>
            <person name="Quetier F."/>
            <person name="Yu Y."/>
            <person name="Kim H.R."/>
            <person name="Rambo T."/>
            <person name="Currie J."/>
            <person name="Collura K."/>
            <person name="Luo M."/>
            <person name="Yang T."/>
            <person name="Ammiraju J.S.S."/>
            <person name="Engler F."/>
            <person name="Soderlund C."/>
            <person name="Wing R.A."/>
            <person name="Palmer L.E."/>
            <person name="de la Bastide M."/>
            <person name="Spiegel L."/>
            <person name="Nascimento L."/>
            <person name="Zutavern T."/>
            <person name="O'Shaughnessy A."/>
            <person name="Dike S."/>
            <person name="Dedhia N."/>
            <person name="Preston R."/>
            <person name="Balija V."/>
            <person name="McCombie W.R."/>
            <person name="Chow T."/>
            <person name="Chen H."/>
            <person name="Chung M."/>
            <person name="Chen C."/>
            <person name="Shaw J."/>
            <person name="Wu H."/>
            <person name="Hsiao K."/>
            <person name="Chao Y."/>
            <person name="Chu M."/>
            <person name="Cheng C."/>
            <person name="Hour A."/>
            <person name="Lee P."/>
            <person name="Lin S."/>
            <person name="Lin Y."/>
            <person name="Liou J."/>
            <person name="Liu S."/>
            <person name="Hsing Y."/>
            <person name="Raghuvanshi S."/>
            <person name="Mohanty A."/>
            <person name="Bharti A.K."/>
            <person name="Gaur A."/>
            <person name="Gupta V."/>
            <person name="Kumar D."/>
            <person name="Ravi V."/>
            <person name="Vij S."/>
            <person name="Kapur A."/>
            <person name="Khurana P."/>
            <person name="Khurana P."/>
            <person name="Khurana J.P."/>
            <person name="Tyagi A.K."/>
            <person name="Gaikwad K."/>
            <person name="Singh A."/>
            <person name="Dalal V."/>
            <person name="Srivastava S."/>
            <person name="Dixit A."/>
            <person name="Pal A.K."/>
            <person name="Ghazi I.A."/>
            <person name="Yadav M."/>
            <person name="Pandit A."/>
            <person name="Bhargava A."/>
            <person name="Sureshbabu K."/>
            <person name="Batra K."/>
            <person name="Sharma T.R."/>
            <person name="Mohapatra T."/>
            <person name="Singh N.K."/>
            <person name="Messing J."/>
            <person name="Nelson A.B."/>
            <person name="Fuks G."/>
            <person name="Kavchok S."/>
            <person name="Keizer G."/>
            <person name="Linton E."/>
            <person name="Llaca V."/>
            <person name="Song R."/>
            <person name="Tanyolac B."/>
            <person name="Young S."/>
            <person name="Ho-Il K."/>
            <person name="Hahn J.H."/>
            <person name="Sangsakoo G."/>
            <person name="Vanavichit A."/>
            <person name="de Mattos Luiz.A.T."/>
            <person name="Zimmer P.D."/>
            <person name="Malone G."/>
            <person name="Dellagostin O."/>
            <person name="de Oliveira A.C."/>
            <person name="Bevan M."/>
            <person name="Bancroft I."/>
            <person name="Minx P."/>
            <person name="Cordum H."/>
            <person name="Wilson R."/>
            <person name="Cheng Z."/>
            <person name="Jin W."/>
            <person name="Jiang J."/>
            <person name="Leong S.A."/>
            <person name="Iwama H."/>
            <person name="Gojobori T."/>
            <person name="Itoh T."/>
            <person name="Niimura Y."/>
            <person name="Fujii Y."/>
            <person name="Habara T."/>
            <person name="Sakai H."/>
            <person name="Sato Y."/>
            <person name="Wilson G."/>
            <person name="Kumar K."/>
            <person name="McCouch S."/>
            <person name="Juretic N."/>
            <person name="Hoen D."/>
            <person name="Wright S."/>
            <person name="Bruskiewich R."/>
            <person name="Bureau T."/>
            <person name="Miyao A."/>
            <person name="Hirochika H."/>
            <person name="Nishikawa T."/>
            <person name="Kadowaki K."/>
            <person name="Sugiura M."/>
            <person name="Burr B."/>
            <person name="Sasaki T."/>
        </authorList>
    </citation>
    <scope>NUCLEOTIDE SEQUENCE [LARGE SCALE GENOMIC DNA]</scope>
    <source>
        <strain evidence="4">cv. Nipponbare</strain>
    </source>
</reference>
<organism evidence="2 4">
    <name type="scientific">Oryza sativa subsp. japonica</name>
    <name type="common">Rice</name>
    <dbReference type="NCBI Taxonomy" id="39947"/>
    <lineage>
        <taxon>Eukaryota</taxon>
        <taxon>Viridiplantae</taxon>
        <taxon>Streptophyta</taxon>
        <taxon>Embryophyta</taxon>
        <taxon>Tracheophyta</taxon>
        <taxon>Spermatophyta</taxon>
        <taxon>Magnoliopsida</taxon>
        <taxon>Liliopsida</taxon>
        <taxon>Poales</taxon>
        <taxon>Poaceae</taxon>
        <taxon>BOP clade</taxon>
        <taxon>Oryzoideae</taxon>
        <taxon>Oryzeae</taxon>
        <taxon>Oryzinae</taxon>
        <taxon>Oryza</taxon>
        <taxon>Oryza sativa</taxon>
    </lineage>
</organism>
<evidence type="ECO:0000313" key="2">
    <source>
        <dbReference type="EMBL" id="AAP44688.1"/>
    </source>
</evidence>
<gene>
    <name evidence="2" type="primary">OSJNBa0094F01.22</name>
    <name evidence="3" type="synonym">OSJNBb0021G19.3</name>
</gene>
<reference evidence="2" key="3">
    <citation type="submission" date="2006-01" db="EMBL/GenBank/DDBJ databases">
        <title>Oryza sativa chromosome 3 BAC OSJNBa0094F01 genomic sequence.</title>
        <authorList>
            <person name="Buell C.R."/>
            <person name="Yuan Q."/>
            <person name="Ouyang S."/>
            <person name="Liu J."/>
            <person name="Gansberger K."/>
            <person name="Jones K.M."/>
            <person name="Overton II L.L."/>
            <person name="Tsitrin T."/>
            <person name="Kim M.M."/>
            <person name="Bera J.J."/>
            <person name="Jin S.S."/>
            <person name="Fadrosh D.W."/>
            <person name="Tallon L.J."/>
            <person name="Koo H."/>
            <person name="Zismann V."/>
            <person name="Hsiao J."/>
            <person name="Blunt S."/>
            <person name="Vanaken S.S."/>
            <person name="Riedmuller S.B."/>
            <person name="Utterback T.T."/>
            <person name="Feldblyum T.V."/>
            <person name="Yang Q.Q."/>
            <person name="Haas B.J."/>
            <person name="Suh B.B."/>
            <person name="Peterson J.J."/>
            <person name="Quackenbush J."/>
            <person name="White O."/>
            <person name="Salzberg S.L."/>
            <person name="Fraser C.M."/>
        </authorList>
    </citation>
    <scope>NUCLEOTIDE SEQUENCE</scope>
</reference>
<protein>
    <submittedName>
        <fullName evidence="2">Uncharacterized protein</fullName>
    </submittedName>
</protein>
<reference evidence="2" key="1">
    <citation type="submission" date="2003-05" db="EMBL/GenBank/DDBJ databases">
        <authorList>
            <person name="Buell R."/>
        </authorList>
    </citation>
    <scope>NUCLEOTIDE SEQUENCE</scope>
</reference>
<proteinExistence type="predicted"/>
<dbReference type="AlphaFoldDB" id="Q10C32"/>
<dbReference type="EMBL" id="AC093713">
    <property type="protein sequence ID" value="AAP44688.1"/>
    <property type="molecule type" value="Genomic_DNA"/>
</dbReference>
<feature type="region of interest" description="Disordered" evidence="1">
    <location>
        <begin position="137"/>
        <end position="157"/>
    </location>
</feature>
<evidence type="ECO:0000256" key="1">
    <source>
        <dbReference type="SAM" id="MobiDB-lite"/>
    </source>
</evidence>
<reference evidence="4" key="5">
    <citation type="journal article" date="2008" name="Nucleic Acids Res.">
        <title>The rice annotation project database (RAP-DB): 2008 update.</title>
        <authorList>
            <consortium name="The rice annotation project (RAP)"/>
        </authorList>
    </citation>
    <scope>GENOME REANNOTATION</scope>
    <source>
        <strain evidence="4">cv. Nipponbare</strain>
    </source>
</reference>
<evidence type="ECO:0000313" key="4">
    <source>
        <dbReference type="Proteomes" id="UP000000763"/>
    </source>
</evidence>
<dbReference type="EMBL" id="AC092076">
    <property type="protein sequence ID" value="AAT76410.1"/>
    <property type="molecule type" value="Genomic_DNA"/>
</dbReference>
<accession>Q10C32</accession>
<sequence length="413" mass="46206">MAFSNENEKEKAVAAEQNFLCISSPVYLLRRKITTATAATAAPTAAAPSITGHETPLLAEGPRCRSSHRLVLRSGGLGPGPLLHGSVGLGGHAQLLPRRLRLLHRAQLLRHRRPWKGNEKGREKTSRYRAIIEPTQPGRSDRSVVAGQTVHGSVRPPSARSDRLRFWRLCIATKNQTSATDQWGRSDRPYHAGQTANRPGQTGLRPTALELTLSVPNLELMGIALRSRWSWMQRVPSDKPWQGLTIPTLHKEQAFVAASTICHLGDGRTILFWEDSWLREGCIRSIAPSIFEHVPPRIRRRRTVSGALLNRRWIRDIQGALGTQAILDYLKLWSLVQSVDCSTAVSDRLSWKWESSERIDWSILQIVQGPDERERDVPMEHDEMFVLLGLRDEDGRAAEALNAGVVEESTNDL</sequence>
<dbReference type="Proteomes" id="UP000000763">
    <property type="component" value="Chromosome 3"/>
</dbReference>